<protein>
    <submittedName>
        <fullName evidence="2">Uncharacterized protein</fullName>
    </submittedName>
</protein>
<dbReference type="Pfam" id="PF19953">
    <property type="entry name" value="EACC1"/>
    <property type="match status" value="1"/>
</dbReference>
<dbReference type="RefSeq" id="WP_189124543.1">
    <property type="nucleotide sequence ID" value="NZ_BMNH01000006.1"/>
</dbReference>
<keyword evidence="1" id="KW-1133">Transmembrane helix</keyword>
<accession>A0A917YZL4</accession>
<dbReference type="AlphaFoldDB" id="A0A917YZL4"/>
<organism evidence="2 3">
    <name type="scientific">Nonomuraea cavernae</name>
    <dbReference type="NCBI Taxonomy" id="2045107"/>
    <lineage>
        <taxon>Bacteria</taxon>
        <taxon>Bacillati</taxon>
        <taxon>Actinomycetota</taxon>
        <taxon>Actinomycetes</taxon>
        <taxon>Streptosporangiales</taxon>
        <taxon>Streptosporangiaceae</taxon>
        <taxon>Nonomuraea</taxon>
    </lineage>
</organism>
<proteinExistence type="predicted"/>
<dbReference type="EMBL" id="BMNH01000006">
    <property type="protein sequence ID" value="GGO68851.1"/>
    <property type="molecule type" value="Genomic_DNA"/>
</dbReference>
<keyword evidence="1" id="KW-0472">Membrane</keyword>
<comment type="caution">
    <text evidence="2">The sequence shown here is derived from an EMBL/GenBank/DDBJ whole genome shotgun (WGS) entry which is preliminary data.</text>
</comment>
<reference evidence="2" key="2">
    <citation type="submission" date="2020-09" db="EMBL/GenBank/DDBJ databases">
        <authorList>
            <person name="Sun Q."/>
            <person name="Zhou Y."/>
        </authorList>
    </citation>
    <scope>NUCLEOTIDE SEQUENCE</scope>
    <source>
        <strain evidence="2">CGMCC 4.7368</strain>
    </source>
</reference>
<dbReference type="Proteomes" id="UP000646523">
    <property type="component" value="Unassembled WGS sequence"/>
</dbReference>
<sequence>MDIALSLSPGHNRTDLESLFDWLQAEKELRGRVSWKEAPPKPGEMGGMAEFILVAAGSGGFLSVLATSVQTWLAQPRRSNIKIRARRDDGVEIEVDAQNMTDERVQELLRKLSEKPE</sequence>
<dbReference type="InterPro" id="IPR045428">
    <property type="entry name" value="EACC1"/>
</dbReference>
<keyword evidence="1" id="KW-0812">Transmembrane</keyword>
<name>A0A917YZL4_9ACTN</name>
<evidence type="ECO:0000256" key="1">
    <source>
        <dbReference type="SAM" id="Phobius"/>
    </source>
</evidence>
<feature type="transmembrane region" description="Helical" evidence="1">
    <location>
        <begin position="51"/>
        <end position="74"/>
    </location>
</feature>
<keyword evidence="3" id="KW-1185">Reference proteome</keyword>
<reference evidence="2" key="1">
    <citation type="journal article" date="2014" name="Int. J. Syst. Evol. Microbiol.">
        <title>Complete genome sequence of Corynebacterium casei LMG S-19264T (=DSM 44701T), isolated from a smear-ripened cheese.</title>
        <authorList>
            <consortium name="US DOE Joint Genome Institute (JGI-PGF)"/>
            <person name="Walter F."/>
            <person name="Albersmeier A."/>
            <person name="Kalinowski J."/>
            <person name="Ruckert C."/>
        </authorList>
    </citation>
    <scope>NUCLEOTIDE SEQUENCE</scope>
    <source>
        <strain evidence="2">CGMCC 4.7368</strain>
    </source>
</reference>
<evidence type="ECO:0000313" key="2">
    <source>
        <dbReference type="EMBL" id="GGO68851.1"/>
    </source>
</evidence>
<evidence type="ECO:0000313" key="3">
    <source>
        <dbReference type="Proteomes" id="UP000646523"/>
    </source>
</evidence>
<gene>
    <name evidence="2" type="ORF">GCM10012289_28590</name>
</gene>